<dbReference type="PANTHER" id="PTHR22572">
    <property type="entry name" value="SUGAR-1-PHOSPHATE GUANYL TRANSFERASE"/>
    <property type="match status" value="1"/>
</dbReference>
<evidence type="ECO:0000313" key="2">
    <source>
        <dbReference type="EMBL" id="MBP1934767.1"/>
    </source>
</evidence>
<dbReference type="InterPro" id="IPR050486">
    <property type="entry name" value="Mannose-1P_guanyltransferase"/>
</dbReference>
<comment type="caution">
    <text evidence="2">The sequence shown here is derived from an EMBL/GenBank/DDBJ whole genome shotgun (WGS) entry which is preliminary data.</text>
</comment>
<keyword evidence="3" id="KW-1185">Reference proteome</keyword>
<sequence length="232" mass="26500">MEVIILAGGFGTRLKSVVPDLPKPMAPVANRPFLTYIFEYLKKQGVTRAILSTGYKHEVIHSFFGESYKGISIDYSVEYEPLGTGGAIKKALDLVNNDQAFVLNGDTFFDVNLMELLKFHLGYKADLTLSLKTMEEFDRYGVVLTSDDKVIRFEEKRYVPVGNINGGVYLVNRNLFDDKIWPDKFSFEADFLERDFGRQSFYGFISDGYFIDIGIPSDFEKAQLELPRIYEE</sequence>
<dbReference type="Gene3D" id="3.90.550.10">
    <property type="entry name" value="Spore Coat Polysaccharide Biosynthesis Protein SpsA, Chain A"/>
    <property type="match status" value="1"/>
</dbReference>
<feature type="domain" description="Nucleotidyl transferase" evidence="1">
    <location>
        <begin position="3"/>
        <end position="225"/>
    </location>
</feature>
<dbReference type="GO" id="GO:0016779">
    <property type="term" value="F:nucleotidyltransferase activity"/>
    <property type="evidence" value="ECO:0007669"/>
    <property type="project" value="UniProtKB-KW"/>
</dbReference>
<protein>
    <submittedName>
        <fullName evidence="2">D-glycero-alpha-D-manno-heptose 1-phosphate guanylyltransferase</fullName>
        <ecNumber evidence="2">2.7.7.71</ecNumber>
    </submittedName>
</protein>
<dbReference type="SUPFAM" id="SSF53448">
    <property type="entry name" value="Nucleotide-diphospho-sugar transferases"/>
    <property type="match status" value="1"/>
</dbReference>
<dbReference type="Pfam" id="PF00483">
    <property type="entry name" value="NTP_transferase"/>
    <property type="match status" value="1"/>
</dbReference>
<keyword evidence="2" id="KW-0548">Nucleotidyltransferase</keyword>
<dbReference type="InterPro" id="IPR005835">
    <property type="entry name" value="NTP_transferase_dom"/>
</dbReference>
<dbReference type="CDD" id="cd06915">
    <property type="entry name" value="NTP_transferase_WcbM_like"/>
    <property type="match status" value="1"/>
</dbReference>
<evidence type="ECO:0000313" key="3">
    <source>
        <dbReference type="Proteomes" id="UP001519343"/>
    </source>
</evidence>
<dbReference type="RefSeq" id="WP_209812751.1">
    <property type="nucleotide sequence ID" value="NZ_JAGGKT010000027.1"/>
</dbReference>
<dbReference type="EC" id="2.7.7.71" evidence="2"/>
<name>A0ABS4GXD9_9BACL</name>
<evidence type="ECO:0000259" key="1">
    <source>
        <dbReference type="Pfam" id="PF00483"/>
    </source>
</evidence>
<dbReference type="Proteomes" id="UP001519343">
    <property type="component" value="Unassembled WGS sequence"/>
</dbReference>
<keyword evidence="2" id="KW-0808">Transferase</keyword>
<accession>A0ABS4GXD9</accession>
<gene>
    <name evidence="2" type="ORF">J2Z37_004787</name>
</gene>
<proteinExistence type="predicted"/>
<reference evidence="2 3" key="1">
    <citation type="submission" date="2021-03" db="EMBL/GenBank/DDBJ databases">
        <title>Genomic Encyclopedia of Type Strains, Phase IV (KMG-IV): sequencing the most valuable type-strain genomes for metagenomic binning, comparative biology and taxonomic classification.</title>
        <authorList>
            <person name="Goeker M."/>
        </authorList>
    </citation>
    <scope>NUCLEOTIDE SEQUENCE [LARGE SCALE GENOMIC DNA]</scope>
    <source>
        <strain evidence="2 3">DSM 24738</strain>
    </source>
</reference>
<dbReference type="InterPro" id="IPR029044">
    <property type="entry name" value="Nucleotide-diphossugar_trans"/>
</dbReference>
<organism evidence="2 3">
    <name type="scientific">Ammoniphilus resinae</name>
    <dbReference type="NCBI Taxonomy" id="861532"/>
    <lineage>
        <taxon>Bacteria</taxon>
        <taxon>Bacillati</taxon>
        <taxon>Bacillota</taxon>
        <taxon>Bacilli</taxon>
        <taxon>Bacillales</taxon>
        <taxon>Paenibacillaceae</taxon>
        <taxon>Aneurinibacillus group</taxon>
        <taxon>Ammoniphilus</taxon>
    </lineage>
</organism>
<dbReference type="EMBL" id="JAGGKT010000027">
    <property type="protein sequence ID" value="MBP1934767.1"/>
    <property type="molecule type" value="Genomic_DNA"/>
</dbReference>